<keyword evidence="1" id="KW-0472">Membrane</keyword>
<dbReference type="Proteomes" id="UP001231197">
    <property type="component" value="Unassembled WGS sequence"/>
</dbReference>
<dbReference type="InterPro" id="IPR008523">
    <property type="entry name" value="DUF805"/>
</dbReference>
<feature type="transmembrane region" description="Helical" evidence="1">
    <location>
        <begin position="23"/>
        <end position="43"/>
    </location>
</feature>
<evidence type="ECO:0000313" key="2">
    <source>
        <dbReference type="EMBL" id="MDN3494279.1"/>
    </source>
</evidence>
<name>A0ABT7ZZ68_9FLAO</name>
<sequence>MKYFIKALRKWNDFSGKTDLKSFWMFFLFFSLSAIPIGIIRALTGFEHLFTIYSTIMLIPYAAIGFRRLNDAGLNRFLFLIPFVNLILAVFPSKFETELE</sequence>
<dbReference type="RefSeq" id="WP_290207979.1">
    <property type="nucleotide sequence ID" value="NZ_JASDDK010000020.1"/>
</dbReference>
<gene>
    <name evidence="2" type="ORF">QMA06_16275</name>
</gene>
<proteinExistence type="predicted"/>
<comment type="caution">
    <text evidence="2">The sequence shown here is derived from an EMBL/GenBank/DDBJ whole genome shotgun (WGS) entry which is preliminary data.</text>
</comment>
<evidence type="ECO:0000313" key="3">
    <source>
        <dbReference type="Proteomes" id="UP001231197"/>
    </source>
</evidence>
<dbReference type="Pfam" id="PF05656">
    <property type="entry name" value="DUF805"/>
    <property type="match status" value="1"/>
</dbReference>
<keyword evidence="1" id="KW-1133">Transmembrane helix</keyword>
<keyword evidence="3" id="KW-1185">Reference proteome</keyword>
<accession>A0ABT7ZZ68</accession>
<organism evidence="2 3">
    <name type="scientific">Winogradskyella bathintestinalis</name>
    <dbReference type="NCBI Taxonomy" id="3035208"/>
    <lineage>
        <taxon>Bacteria</taxon>
        <taxon>Pseudomonadati</taxon>
        <taxon>Bacteroidota</taxon>
        <taxon>Flavobacteriia</taxon>
        <taxon>Flavobacteriales</taxon>
        <taxon>Flavobacteriaceae</taxon>
        <taxon>Winogradskyella</taxon>
    </lineage>
</organism>
<keyword evidence="1" id="KW-0812">Transmembrane</keyword>
<protein>
    <submittedName>
        <fullName evidence="2">DUF805 domain-containing protein</fullName>
    </submittedName>
</protein>
<feature type="transmembrane region" description="Helical" evidence="1">
    <location>
        <begin position="49"/>
        <end position="66"/>
    </location>
</feature>
<reference evidence="2 3" key="1">
    <citation type="journal article" date="2023" name="Int. J. Syst. Evol. Microbiol.">
        <title>Winogradskyella bathintestinalis sp. nov., isolated from the intestine of the deep-sea loosejaw dragonfish, Malacosteus niger.</title>
        <authorList>
            <person name="Uniacke-Lowe S."/>
            <person name="Johnson C.N."/>
            <person name="Stanton C."/>
            <person name="Hill C."/>
            <person name="Ross P."/>
        </authorList>
    </citation>
    <scope>NUCLEOTIDE SEQUENCE [LARGE SCALE GENOMIC DNA]</scope>
    <source>
        <strain evidence="2 3">APC 3343</strain>
    </source>
</reference>
<evidence type="ECO:0000256" key="1">
    <source>
        <dbReference type="SAM" id="Phobius"/>
    </source>
</evidence>
<dbReference type="EMBL" id="JASDDK010000020">
    <property type="protein sequence ID" value="MDN3494279.1"/>
    <property type="molecule type" value="Genomic_DNA"/>
</dbReference>
<feature type="transmembrane region" description="Helical" evidence="1">
    <location>
        <begin position="73"/>
        <end position="91"/>
    </location>
</feature>